<organism evidence="2 3">
    <name type="scientific">Aureococcus anophagefferens</name>
    <name type="common">Harmful bloom alga</name>
    <dbReference type="NCBI Taxonomy" id="44056"/>
    <lineage>
        <taxon>Eukaryota</taxon>
        <taxon>Sar</taxon>
        <taxon>Stramenopiles</taxon>
        <taxon>Ochrophyta</taxon>
        <taxon>Pelagophyceae</taxon>
        <taxon>Pelagomonadales</taxon>
        <taxon>Pelagomonadaceae</taxon>
        <taxon>Aureococcus</taxon>
    </lineage>
</organism>
<accession>A0ABR1FID6</accession>
<evidence type="ECO:0000313" key="3">
    <source>
        <dbReference type="Proteomes" id="UP001363151"/>
    </source>
</evidence>
<feature type="region of interest" description="Disordered" evidence="1">
    <location>
        <begin position="235"/>
        <end position="257"/>
    </location>
</feature>
<reference evidence="2 3" key="1">
    <citation type="submission" date="2024-03" db="EMBL/GenBank/DDBJ databases">
        <title>Aureococcus anophagefferens CCMP1851 and Kratosvirus quantuckense: Draft genome of a second virus-susceptible host strain in the model system.</title>
        <authorList>
            <person name="Chase E."/>
            <person name="Truchon A.R."/>
            <person name="Schepens W."/>
            <person name="Wilhelm S.W."/>
        </authorList>
    </citation>
    <scope>NUCLEOTIDE SEQUENCE [LARGE SCALE GENOMIC DNA]</scope>
    <source>
        <strain evidence="2 3">CCMP1851</strain>
    </source>
</reference>
<name>A0ABR1FID6_AURAN</name>
<sequence>MLARVGASLRKAASLFNGMPDELPAVRSIARFDGAPGGAYAATVHTDREWGGRSRATFRVGNPGASGSPVCAVFEGFIDKRPSDASLRNSVPLAPSLAYQGFLTDDGARGWRDFELPFTSFGDAGRPEPRPAADPRHRALRLLSIAVADDLEGPFRIELAAIDATREPGRSEGDGRIQAGGDPNIAMPTPEDVHERPLHKLYFLITGMCNCGIKQRVGAPPERLACRPCPPPGAARPTAAGVSWPPAADGRPSVSPDARAPTDVALAGVAAAFVAAVALPVAVAAQLLPLVRARWGSVGGAVQAALEALG</sequence>
<dbReference type="EMBL" id="JBBJCI010000417">
    <property type="protein sequence ID" value="KAK7231335.1"/>
    <property type="molecule type" value="Genomic_DNA"/>
</dbReference>
<gene>
    <name evidence="2" type="ORF">SO694_000731103</name>
</gene>
<keyword evidence="3" id="KW-1185">Reference proteome</keyword>
<evidence type="ECO:0000313" key="2">
    <source>
        <dbReference type="EMBL" id="KAK7231335.1"/>
    </source>
</evidence>
<evidence type="ECO:0008006" key="4">
    <source>
        <dbReference type="Google" id="ProtNLM"/>
    </source>
</evidence>
<proteinExistence type="predicted"/>
<comment type="caution">
    <text evidence="2">The sequence shown here is derived from an EMBL/GenBank/DDBJ whole genome shotgun (WGS) entry which is preliminary data.</text>
</comment>
<dbReference type="Proteomes" id="UP001363151">
    <property type="component" value="Unassembled WGS sequence"/>
</dbReference>
<protein>
    <recommendedName>
        <fullName evidence="4">NADH:ubiquinone oxidoreductase intermediate-associated protein 30 domain-containing protein</fullName>
    </recommendedName>
</protein>
<evidence type="ECO:0000256" key="1">
    <source>
        <dbReference type="SAM" id="MobiDB-lite"/>
    </source>
</evidence>